<keyword evidence="4" id="KW-1185">Reference proteome</keyword>
<dbReference type="Proteomes" id="UP001234880">
    <property type="component" value="Unassembled WGS sequence"/>
</dbReference>
<reference evidence="3 4" key="1">
    <citation type="submission" date="2023-07" db="EMBL/GenBank/DDBJ databases">
        <title>Sequencing the genomes of 1000 actinobacteria strains.</title>
        <authorList>
            <person name="Klenk H.-P."/>
        </authorList>
    </citation>
    <scope>NUCLEOTIDE SEQUENCE [LARGE SCALE GENOMIC DNA]</scope>
    <source>
        <strain evidence="3 4">DSM 41600</strain>
    </source>
</reference>
<keyword evidence="1" id="KW-0233">DNA recombination</keyword>
<proteinExistence type="predicted"/>
<dbReference type="Pfam" id="PF00589">
    <property type="entry name" value="Phage_integrase"/>
    <property type="match status" value="1"/>
</dbReference>
<sequence>MGKPALHPHRFRHTLGTQLAEKGARVQTIMKVFGHKSPGMSMTYTHISDPTVLADYQAVLQPGAVIAGPLADTLRSGLDRDALDWLKTNFYKTELELGRCLRLPQEGPCECDLYLTCAKFITAPQYAPRLRERLCIERQLTTDVRDRGWDREIERHQRTADRIAGLLDDLGEPHEAADEGR</sequence>
<evidence type="ECO:0000256" key="1">
    <source>
        <dbReference type="ARBA" id="ARBA00023172"/>
    </source>
</evidence>
<feature type="domain" description="Tyr recombinase" evidence="2">
    <location>
        <begin position="1"/>
        <end position="57"/>
    </location>
</feature>
<dbReference type="InterPro" id="IPR002104">
    <property type="entry name" value="Integrase_catalytic"/>
</dbReference>
<evidence type="ECO:0000313" key="3">
    <source>
        <dbReference type="EMBL" id="MDP9612756.1"/>
    </source>
</evidence>
<comment type="caution">
    <text evidence="3">The sequence shown here is derived from an EMBL/GenBank/DDBJ whole genome shotgun (WGS) entry which is preliminary data.</text>
</comment>
<dbReference type="InterPro" id="IPR011010">
    <property type="entry name" value="DNA_brk_join_enz"/>
</dbReference>
<accession>A0ABT9KZI7</accession>
<name>A0ABT9KZI7_9ACTN</name>
<dbReference type="SUPFAM" id="SSF56349">
    <property type="entry name" value="DNA breaking-rejoining enzymes"/>
    <property type="match status" value="1"/>
</dbReference>
<evidence type="ECO:0000259" key="2">
    <source>
        <dbReference type="PROSITE" id="PS51898"/>
    </source>
</evidence>
<organism evidence="3 4">
    <name type="scientific">Streptomyces demainii</name>
    <dbReference type="NCBI Taxonomy" id="588122"/>
    <lineage>
        <taxon>Bacteria</taxon>
        <taxon>Bacillati</taxon>
        <taxon>Actinomycetota</taxon>
        <taxon>Actinomycetes</taxon>
        <taxon>Kitasatosporales</taxon>
        <taxon>Streptomycetaceae</taxon>
        <taxon>Streptomyces</taxon>
    </lineage>
</organism>
<dbReference type="InterPro" id="IPR013762">
    <property type="entry name" value="Integrase-like_cat_sf"/>
</dbReference>
<dbReference type="EMBL" id="JAURUE010000001">
    <property type="protein sequence ID" value="MDP9612756.1"/>
    <property type="molecule type" value="Genomic_DNA"/>
</dbReference>
<gene>
    <name evidence="3" type="ORF">JOF35_005033</name>
</gene>
<dbReference type="PROSITE" id="PS51898">
    <property type="entry name" value="TYR_RECOMBINASE"/>
    <property type="match status" value="1"/>
</dbReference>
<protein>
    <recommendedName>
        <fullName evidence="2">Tyr recombinase domain-containing protein</fullName>
    </recommendedName>
</protein>
<dbReference type="Gene3D" id="1.10.443.10">
    <property type="entry name" value="Intergrase catalytic core"/>
    <property type="match status" value="1"/>
</dbReference>
<evidence type="ECO:0000313" key="4">
    <source>
        <dbReference type="Proteomes" id="UP001234880"/>
    </source>
</evidence>